<dbReference type="EMBL" id="ML211260">
    <property type="protein sequence ID" value="TFK85317.1"/>
    <property type="molecule type" value="Genomic_DNA"/>
</dbReference>
<dbReference type="InParanoid" id="A0A5C3P8U7"/>
<dbReference type="Proteomes" id="UP000308197">
    <property type="component" value="Unassembled WGS sequence"/>
</dbReference>
<keyword evidence="2" id="KW-1185">Reference proteome</keyword>
<dbReference type="AlphaFoldDB" id="A0A5C3P8U7"/>
<accession>A0A5C3P8U7</accession>
<name>A0A5C3P8U7_9APHY</name>
<reference evidence="1 2" key="1">
    <citation type="journal article" date="2019" name="Nat. Ecol. Evol.">
        <title>Megaphylogeny resolves global patterns of mushroom evolution.</title>
        <authorList>
            <person name="Varga T."/>
            <person name="Krizsan K."/>
            <person name="Foldi C."/>
            <person name="Dima B."/>
            <person name="Sanchez-Garcia M."/>
            <person name="Sanchez-Ramirez S."/>
            <person name="Szollosi G.J."/>
            <person name="Szarkandi J.G."/>
            <person name="Papp V."/>
            <person name="Albert L."/>
            <person name="Andreopoulos W."/>
            <person name="Angelini C."/>
            <person name="Antonin V."/>
            <person name="Barry K.W."/>
            <person name="Bougher N.L."/>
            <person name="Buchanan P."/>
            <person name="Buyck B."/>
            <person name="Bense V."/>
            <person name="Catcheside P."/>
            <person name="Chovatia M."/>
            <person name="Cooper J."/>
            <person name="Damon W."/>
            <person name="Desjardin D."/>
            <person name="Finy P."/>
            <person name="Geml J."/>
            <person name="Haridas S."/>
            <person name="Hughes K."/>
            <person name="Justo A."/>
            <person name="Karasinski D."/>
            <person name="Kautmanova I."/>
            <person name="Kiss B."/>
            <person name="Kocsube S."/>
            <person name="Kotiranta H."/>
            <person name="LaButti K.M."/>
            <person name="Lechner B.E."/>
            <person name="Liimatainen K."/>
            <person name="Lipzen A."/>
            <person name="Lukacs Z."/>
            <person name="Mihaltcheva S."/>
            <person name="Morgado L.N."/>
            <person name="Niskanen T."/>
            <person name="Noordeloos M.E."/>
            <person name="Ohm R.A."/>
            <person name="Ortiz-Santana B."/>
            <person name="Ovrebo C."/>
            <person name="Racz N."/>
            <person name="Riley R."/>
            <person name="Savchenko A."/>
            <person name="Shiryaev A."/>
            <person name="Soop K."/>
            <person name="Spirin V."/>
            <person name="Szebenyi C."/>
            <person name="Tomsovsky M."/>
            <person name="Tulloss R.E."/>
            <person name="Uehling J."/>
            <person name="Grigoriev I.V."/>
            <person name="Vagvolgyi C."/>
            <person name="Papp T."/>
            <person name="Martin F.M."/>
            <person name="Miettinen O."/>
            <person name="Hibbett D.S."/>
            <person name="Nagy L.G."/>
        </authorList>
    </citation>
    <scope>NUCLEOTIDE SEQUENCE [LARGE SCALE GENOMIC DNA]</scope>
    <source>
        <strain evidence="1 2">HHB13444</strain>
    </source>
</reference>
<organism evidence="1 2">
    <name type="scientific">Polyporus arcularius HHB13444</name>
    <dbReference type="NCBI Taxonomy" id="1314778"/>
    <lineage>
        <taxon>Eukaryota</taxon>
        <taxon>Fungi</taxon>
        <taxon>Dikarya</taxon>
        <taxon>Basidiomycota</taxon>
        <taxon>Agaricomycotina</taxon>
        <taxon>Agaricomycetes</taxon>
        <taxon>Polyporales</taxon>
        <taxon>Polyporaceae</taxon>
        <taxon>Polyporus</taxon>
    </lineage>
</organism>
<evidence type="ECO:0000313" key="2">
    <source>
        <dbReference type="Proteomes" id="UP000308197"/>
    </source>
</evidence>
<gene>
    <name evidence="1" type="ORF">K466DRAFT_191999</name>
</gene>
<sequence length="156" mass="17438">MLSKTVHHPDDDHHAADPHAVLRRHCFDDWASGRSGQRRASADDALIFLIRQVWAASRSTLRPFDVAQHSETDINSPLHTKRRRALEQLGPLRPSGRGCDFIMLRMLTGRIGGCIPLEYCCAAECLAARPGRRALRAACRGHDELFTDVLAGLYNE</sequence>
<proteinExistence type="predicted"/>
<evidence type="ECO:0000313" key="1">
    <source>
        <dbReference type="EMBL" id="TFK85317.1"/>
    </source>
</evidence>
<protein>
    <submittedName>
        <fullName evidence="1">Uncharacterized protein</fullName>
    </submittedName>
</protein>